<gene>
    <name evidence="1" type="ORF">Ga0074812_1102</name>
</gene>
<evidence type="ECO:0000313" key="1">
    <source>
        <dbReference type="EMBL" id="CUU56987.1"/>
    </source>
</evidence>
<dbReference type="GO" id="GO:0016740">
    <property type="term" value="F:transferase activity"/>
    <property type="evidence" value="ECO:0007669"/>
    <property type="project" value="UniProtKB-KW"/>
</dbReference>
<dbReference type="Proteomes" id="UP000198802">
    <property type="component" value="Unassembled WGS sequence"/>
</dbReference>
<reference evidence="2" key="1">
    <citation type="submission" date="2015-11" db="EMBL/GenBank/DDBJ databases">
        <authorList>
            <person name="Varghese N."/>
        </authorList>
    </citation>
    <scope>NUCLEOTIDE SEQUENCE [LARGE SCALE GENOMIC DNA]</scope>
    <source>
        <strain evidence="2">DSM 45899</strain>
    </source>
</reference>
<dbReference type="PANTHER" id="PTHR48228:SF4">
    <property type="entry name" value="BLR3030 PROTEIN"/>
    <property type="match status" value="1"/>
</dbReference>
<dbReference type="Gene3D" id="3.30.1540.10">
    <property type="entry name" value="formyl-coa transferase, domain 3"/>
    <property type="match status" value="1"/>
</dbReference>
<dbReference type="Pfam" id="PF02515">
    <property type="entry name" value="CoA_transf_3"/>
    <property type="match status" value="2"/>
</dbReference>
<dbReference type="RefSeq" id="WP_091277945.1">
    <property type="nucleotide sequence ID" value="NZ_FAOZ01000010.1"/>
</dbReference>
<dbReference type="InterPro" id="IPR044855">
    <property type="entry name" value="CoA-Trfase_III_dom3_sf"/>
</dbReference>
<dbReference type="EMBL" id="FAOZ01000010">
    <property type="protein sequence ID" value="CUU56987.1"/>
    <property type="molecule type" value="Genomic_DNA"/>
</dbReference>
<keyword evidence="1" id="KW-0808">Transferase</keyword>
<dbReference type="InterPro" id="IPR003673">
    <property type="entry name" value="CoA-Trfase_fam_III"/>
</dbReference>
<proteinExistence type="predicted"/>
<dbReference type="Gene3D" id="3.40.50.10540">
    <property type="entry name" value="Crotonobetainyl-coa:carnitine coa-transferase, domain 1"/>
    <property type="match status" value="3"/>
</dbReference>
<dbReference type="InterPro" id="IPR023606">
    <property type="entry name" value="CoA-Trfase_III_dom_1_sf"/>
</dbReference>
<dbReference type="SUPFAM" id="SSF89796">
    <property type="entry name" value="CoA-transferase family III (CaiB/BaiF)"/>
    <property type="match status" value="2"/>
</dbReference>
<protein>
    <submittedName>
        <fullName evidence="1">Crotonobetainyl-CoA:carnitine CoA-transferase CaiB</fullName>
    </submittedName>
</protein>
<organism evidence="1 2">
    <name type="scientific">Parafrankia irregularis</name>
    <dbReference type="NCBI Taxonomy" id="795642"/>
    <lineage>
        <taxon>Bacteria</taxon>
        <taxon>Bacillati</taxon>
        <taxon>Actinomycetota</taxon>
        <taxon>Actinomycetes</taxon>
        <taxon>Frankiales</taxon>
        <taxon>Frankiaceae</taxon>
        <taxon>Parafrankia</taxon>
    </lineage>
</organism>
<name>A0A0S4QMT4_9ACTN</name>
<dbReference type="PANTHER" id="PTHR48228">
    <property type="entry name" value="SUCCINYL-COA--D-CITRAMALATE COA-TRANSFERASE"/>
    <property type="match status" value="1"/>
</dbReference>
<dbReference type="AlphaFoldDB" id="A0A0S4QMT4"/>
<dbReference type="InterPro" id="IPR050509">
    <property type="entry name" value="CoA-transferase_III"/>
</dbReference>
<evidence type="ECO:0000313" key="2">
    <source>
        <dbReference type="Proteomes" id="UP000198802"/>
    </source>
</evidence>
<accession>A0A0S4QMT4</accession>
<sequence>MPGLTGPAGLEGIRVVDFGHQIAGPVAALLLAEAGADVVHVDSPRTAAEPGPLDAYVNRSKRRITLDLKRTSDRAVALDLVARADVLVENFRPGVMDRLGLGPGATRASNERLVYCSLPGFAGDDEKATLAAWEGVIQTAVAGYRPLSEHWDPSGRRRVRVEDPAAPLFSPITTASNFGALMGAVSVVMALIAREQSGRGQLVAVPLAEAFAEAYSTMLGMRVYENPLMGDGHLLRDLTYECADGGMVDLSPYAKFVIPLLVAAGAAPEWERQGLIDVATRGFAREHRERAMTMFADLVRSRPAAWWDEVATLAETPMAMVRTPAQWVASEHARLSGAVVTLDDPLAGPLVLPGRGFDLGRAPAAPRPRHLPDQDRDAVLGELREWHWAGKRVAHGPAVPGAGVSPPRTGAPRPRPVDLPLEGHSVLDLSQAVAGPTAARVLADFGADVIKIGNPVPAVTDGIVGQLHRGKRTVLLDARSGPGGRLVADLIRDADVLVTNFTLKSQARYGINHARTSVLNPGLVHCSITAYGHHGPWAHRRGYENQCNAATGMSWRYGARFGWTLYQPTPVNDADTGILGAYAVAVALFARLRDGAGQQVGASLVQGSTFHQAVHLAAEAQSADGGGPDALRNEHGATALARFYQAKDGWFFLAAGQRDVNGLLRAVGLEATAEPGDVLEPDDAAEPGGDVETWRDPGGALAARLAARFSGEPAAHWVGRLVGAGIGAHHHVPIDDAVGYLHGRGVVYFERGPNGADVPRPGIGQWLSETPPVVGASPGPVGSQAVEILTGLGLTPAEMESLAADGVLCLPDRLPELKRLT</sequence>
<keyword evidence="2" id="KW-1185">Reference proteome</keyword>